<keyword evidence="3" id="KW-1185">Reference proteome</keyword>
<comment type="caution">
    <text evidence="2">The sequence shown here is derived from an EMBL/GenBank/DDBJ whole genome shotgun (WGS) entry which is preliminary data.</text>
</comment>
<protein>
    <recommendedName>
        <fullName evidence="1">FAD-binding domain-containing protein</fullName>
    </recommendedName>
</protein>
<dbReference type="RefSeq" id="WP_133816201.1">
    <property type="nucleotide sequence ID" value="NZ_CAWPIF010000026.1"/>
</dbReference>
<dbReference type="SUPFAM" id="SSF51905">
    <property type="entry name" value="FAD/NAD(P)-binding domain"/>
    <property type="match status" value="1"/>
</dbReference>
<dbReference type="Proteomes" id="UP000697802">
    <property type="component" value="Unassembled WGS sequence"/>
</dbReference>
<feature type="domain" description="FAD-binding" evidence="1">
    <location>
        <begin position="8"/>
        <end position="70"/>
    </location>
</feature>
<evidence type="ECO:0000313" key="2">
    <source>
        <dbReference type="EMBL" id="NHB88633.1"/>
    </source>
</evidence>
<dbReference type="Pfam" id="PF01494">
    <property type="entry name" value="FAD_binding_3"/>
    <property type="match status" value="1"/>
</dbReference>
<accession>A0ABX0GHR0</accession>
<dbReference type="EMBL" id="PUJU01000026">
    <property type="protein sequence ID" value="NHB88633.1"/>
    <property type="molecule type" value="Genomic_DNA"/>
</dbReference>
<organism evidence="2 3">
    <name type="scientific">Photorhabdus tasmaniensis</name>
    <dbReference type="NCBI Taxonomy" id="1004159"/>
    <lineage>
        <taxon>Bacteria</taxon>
        <taxon>Pseudomonadati</taxon>
        <taxon>Pseudomonadota</taxon>
        <taxon>Gammaproteobacteria</taxon>
        <taxon>Enterobacterales</taxon>
        <taxon>Morganellaceae</taxon>
        <taxon>Photorhabdus</taxon>
    </lineage>
</organism>
<proteinExistence type="predicted"/>
<dbReference type="InterPro" id="IPR036188">
    <property type="entry name" value="FAD/NAD-bd_sf"/>
</dbReference>
<dbReference type="Gene3D" id="3.50.50.60">
    <property type="entry name" value="FAD/NAD(P)-binding domain"/>
    <property type="match status" value="1"/>
</dbReference>
<sequence length="84" mass="9267">MENNIMIEADVLIVGCGPSGSAAALFLSTYGMNTLVITKHRWLANTPCGHITNQRIKEILSEQDKHGVEHEKLLAEAVIKILLR</sequence>
<gene>
    <name evidence="2" type="ORF">C5471_13310</name>
</gene>
<dbReference type="InterPro" id="IPR002938">
    <property type="entry name" value="FAD-bd"/>
</dbReference>
<evidence type="ECO:0000313" key="3">
    <source>
        <dbReference type="Proteomes" id="UP000697802"/>
    </source>
</evidence>
<evidence type="ECO:0000259" key="1">
    <source>
        <dbReference type="Pfam" id="PF01494"/>
    </source>
</evidence>
<name>A0ABX0GHR0_9GAMM</name>
<reference evidence="2 3" key="1">
    <citation type="submission" date="2018-02" db="EMBL/GenBank/DDBJ databases">
        <authorList>
            <person name="Machado R.A."/>
        </authorList>
    </citation>
    <scope>NUCLEOTIDE SEQUENCE [LARGE SCALE GENOMIC DNA]</scope>
    <source>
        <strain evidence="2 3">T327</strain>
    </source>
</reference>